<evidence type="ECO:0000313" key="3">
    <source>
        <dbReference type="Proteomes" id="UP000823900"/>
    </source>
</evidence>
<evidence type="ECO:0008006" key="4">
    <source>
        <dbReference type="Google" id="ProtNLM"/>
    </source>
</evidence>
<keyword evidence="1" id="KW-0472">Membrane</keyword>
<proteinExistence type="predicted"/>
<sequence length="188" mass="22009">MEAEQTQKVHFTVKTKMTEESYLYGSTGFRAYSARNGGKKVWIVLLIGLVLTGIGAYISQGMLQKIYIFFFGLFALVFLPLFVMRVTRGLTLRIAYKNILKDCEGNTEQTYTFTDDTMRVEHWYKTVDMKYPFLAFFLEMPEMFMIFTRNSTLYYFKKDELEGGTPEEFRQFIEEKTGIKAEYAYVKG</sequence>
<dbReference type="EMBL" id="DWZA01000010">
    <property type="protein sequence ID" value="HJA70172.1"/>
    <property type="molecule type" value="Genomic_DNA"/>
</dbReference>
<accession>A0A9D2HG19</accession>
<keyword evidence="1" id="KW-0812">Transmembrane</keyword>
<reference evidence="2" key="1">
    <citation type="journal article" date="2021" name="PeerJ">
        <title>Extensive microbial diversity within the chicken gut microbiome revealed by metagenomics and culture.</title>
        <authorList>
            <person name="Gilroy R."/>
            <person name="Ravi A."/>
            <person name="Getino M."/>
            <person name="Pursley I."/>
            <person name="Horton D.L."/>
            <person name="Alikhan N.F."/>
            <person name="Baker D."/>
            <person name="Gharbi K."/>
            <person name="Hall N."/>
            <person name="Watson M."/>
            <person name="Adriaenssens E.M."/>
            <person name="Foster-Nyarko E."/>
            <person name="Jarju S."/>
            <person name="Secka A."/>
            <person name="Antonio M."/>
            <person name="Oren A."/>
            <person name="Chaudhuri R.R."/>
            <person name="La Ragione R."/>
            <person name="Hildebrand F."/>
            <person name="Pallen M.J."/>
        </authorList>
    </citation>
    <scope>NUCLEOTIDE SEQUENCE</scope>
    <source>
        <strain evidence="2">CHK178-16964</strain>
    </source>
</reference>
<feature type="transmembrane region" description="Helical" evidence="1">
    <location>
        <begin position="66"/>
        <end position="84"/>
    </location>
</feature>
<comment type="caution">
    <text evidence="2">The sequence shown here is derived from an EMBL/GenBank/DDBJ whole genome shotgun (WGS) entry which is preliminary data.</text>
</comment>
<name>A0A9D2HG19_9FIRM</name>
<reference evidence="2" key="2">
    <citation type="submission" date="2021-04" db="EMBL/GenBank/DDBJ databases">
        <authorList>
            <person name="Gilroy R."/>
        </authorList>
    </citation>
    <scope>NUCLEOTIDE SEQUENCE</scope>
    <source>
        <strain evidence="2">CHK178-16964</strain>
    </source>
</reference>
<organism evidence="2 3">
    <name type="scientific">Candidatus Lachnoclostridium stercoravium</name>
    <dbReference type="NCBI Taxonomy" id="2838633"/>
    <lineage>
        <taxon>Bacteria</taxon>
        <taxon>Bacillati</taxon>
        <taxon>Bacillota</taxon>
        <taxon>Clostridia</taxon>
        <taxon>Lachnospirales</taxon>
        <taxon>Lachnospiraceae</taxon>
    </lineage>
</organism>
<gene>
    <name evidence="2" type="ORF">IAA07_01160</name>
</gene>
<protein>
    <recommendedName>
        <fullName evidence="4">YcxB-like protein domain-containing protein</fullName>
    </recommendedName>
</protein>
<feature type="transmembrane region" description="Helical" evidence="1">
    <location>
        <begin position="41"/>
        <end position="60"/>
    </location>
</feature>
<dbReference type="AlphaFoldDB" id="A0A9D2HG19"/>
<keyword evidence="1" id="KW-1133">Transmembrane helix</keyword>
<dbReference type="Proteomes" id="UP000823900">
    <property type="component" value="Unassembled WGS sequence"/>
</dbReference>
<evidence type="ECO:0000256" key="1">
    <source>
        <dbReference type="SAM" id="Phobius"/>
    </source>
</evidence>
<evidence type="ECO:0000313" key="2">
    <source>
        <dbReference type="EMBL" id="HJA70172.1"/>
    </source>
</evidence>